<comment type="caution">
    <text evidence="2">The sequence shown here is derived from an EMBL/GenBank/DDBJ whole genome shotgun (WGS) entry which is preliminary data.</text>
</comment>
<dbReference type="Proteomes" id="UP001386955">
    <property type="component" value="Unassembled WGS sequence"/>
</dbReference>
<evidence type="ECO:0000313" key="2">
    <source>
        <dbReference type="EMBL" id="KAK7410325.1"/>
    </source>
</evidence>
<keyword evidence="1" id="KW-0812">Transmembrane</keyword>
<evidence type="ECO:0000313" key="3">
    <source>
        <dbReference type="Proteomes" id="UP001386955"/>
    </source>
</evidence>
<accession>A0AAN9XU39</accession>
<name>A0AAN9XU39_PSOTE</name>
<sequence length="147" mass="16766">MTTQGNKYLQLFAYPILVALINYVVLVTTKYAHCNLQHTHLDFRSSRKSCSTILPFLNFHFTVHACQQFCIDSAYPTILGNMGIGDQIPSLIMWLSHVRCLLDLLKVQKSLTQFTFLAFMFCILLNAEPSRGFHLLRATTNLGQCFT</sequence>
<evidence type="ECO:0000256" key="1">
    <source>
        <dbReference type="SAM" id="Phobius"/>
    </source>
</evidence>
<reference evidence="2 3" key="1">
    <citation type="submission" date="2024-01" db="EMBL/GenBank/DDBJ databases">
        <title>The genomes of 5 underutilized Papilionoideae crops provide insights into root nodulation and disease resistanc.</title>
        <authorList>
            <person name="Jiang F."/>
        </authorList>
    </citation>
    <scope>NUCLEOTIDE SEQUENCE [LARGE SCALE GENOMIC DNA]</scope>
    <source>
        <strain evidence="2">DUOXIRENSHENG_FW03</strain>
        <tissue evidence="2">Leaves</tissue>
    </source>
</reference>
<feature type="transmembrane region" description="Helical" evidence="1">
    <location>
        <begin position="12"/>
        <end position="32"/>
    </location>
</feature>
<keyword evidence="1" id="KW-1133">Transmembrane helix</keyword>
<organism evidence="2 3">
    <name type="scientific">Psophocarpus tetragonolobus</name>
    <name type="common">Winged bean</name>
    <name type="synonym">Dolichos tetragonolobus</name>
    <dbReference type="NCBI Taxonomy" id="3891"/>
    <lineage>
        <taxon>Eukaryota</taxon>
        <taxon>Viridiplantae</taxon>
        <taxon>Streptophyta</taxon>
        <taxon>Embryophyta</taxon>
        <taxon>Tracheophyta</taxon>
        <taxon>Spermatophyta</taxon>
        <taxon>Magnoliopsida</taxon>
        <taxon>eudicotyledons</taxon>
        <taxon>Gunneridae</taxon>
        <taxon>Pentapetalae</taxon>
        <taxon>rosids</taxon>
        <taxon>fabids</taxon>
        <taxon>Fabales</taxon>
        <taxon>Fabaceae</taxon>
        <taxon>Papilionoideae</taxon>
        <taxon>50 kb inversion clade</taxon>
        <taxon>NPAAA clade</taxon>
        <taxon>indigoferoid/millettioid clade</taxon>
        <taxon>Phaseoleae</taxon>
        <taxon>Psophocarpus</taxon>
    </lineage>
</organism>
<protein>
    <submittedName>
        <fullName evidence="2">Uncharacterized protein</fullName>
    </submittedName>
</protein>
<keyword evidence="3" id="KW-1185">Reference proteome</keyword>
<dbReference type="AlphaFoldDB" id="A0AAN9XU39"/>
<proteinExistence type="predicted"/>
<gene>
    <name evidence="2" type="ORF">VNO78_01029</name>
</gene>
<keyword evidence="1" id="KW-0472">Membrane</keyword>
<dbReference type="EMBL" id="JAYMYS010000001">
    <property type="protein sequence ID" value="KAK7410325.1"/>
    <property type="molecule type" value="Genomic_DNA"/>
</dbReference>